<comment type="cofactor">
    <cofactor evidence="1">
        <name>Mg(2+)</name>
        <dbReference type="ChEBI" id="CHEBI:18420"/>
    </cofactor>
</comment>
<dbReference type="PANTHER" id="PTHR19288">
    <property type="entry name" value="4-NITROPHENYLPHOSPHATASE-RELATED"/>
    <property type="match status" value="1"/>
</dbReference>
<dbReference type="SUPFAM" id="SSF56784">
    <property type="entry name" value="HAD-like"/>
    <property type="match status" value="1"/>
</dbReference>
<evidence type="ECO:0000256" key="1">
    <source>
        <dbReference type="PIRNR" id="PIRNR000915"/>
    </source>
</evidence>
<gene>
    <name evidence="2" type="ORF">JOC94_000124</name>
</gene>
<dbReference type="NCBIfam" id="TIGR01460">
    <property type="entry name" value="HAD-SF-IIA"/>
    <property type="match status" value="1"/>
</dbReference>
<comment type="function">
    <text evidence="1">Catalyzes the dephosphorylation of 2-6 carbon acid sugars in vitro.</text>
</comment>
<protein>
    <recommendedName>
        <fullName evidence="1">Acid sugar phosphatase</fullName>
        <ecNumber evidence="1">3.1.3.-</ecNumber>
    </recommendedName>
</protein>
<keyword evidence="1" id="KW-0479">Metal-binding</keyword>
<evidence type="ECO:0000313" key="2">
    <source>
        <dbReference type="EMBL" id="MBM7713158.1"/>
    </source>
</evidence>
<comment type="similarity">
    <text evidence="1">Belongs to the HAD-like hydrolase superfamily. NagD family.</text>
</comment>
<keyword evidence="3" id="KW-1185">Reference proteome</keyword>
<dbReference type="Proteomes" id="UP000823485">
    <property type="component" value="Unassembled WGS sequence"/>
</dbReference>
<accession>A0ABS2R2M4</accession>
<dbReference type="Pfam" id="PF13344">
    <property type="entry name" value="Hydrolase_6"/>
    <property type="match status" value="1"/>
</dbReference>
<dbReference type="Pfam" id="PF13242">
    <property type="entry name" value="Hydrolase_like"/>
    <property type="match status" value="1"/>
</dbReference>
<dbReference type="InterPro" id="IPR036412">
    <property type="entry name" value="HAD-like_sf"/>
</dbReference>
<dbReference type="InterPro" id="IPR006357">
    <property type="entry name" value="HAD-SF_hydro_IIA"/>
</dbReference>
<evidence type="ECO:0000313" key="3">
    <source>
        <dbReference type="Proteomes" id="UP000823485"/>
    </source>
</evidence>
<dbReference type="PANTHER" id="PTHR19288:SF46">
    <property type="entry name" value="HALOACID DEHALOGENASE-LIKE HYDROLASE DOMAIN-CONTAINING PROTEIN 2"/>
    <property type="match status" value="1"/>
</dbReference>
<dbReference type="EC" id="3.1.3.-" evidence="1"/>
<organism evidence="2 3">
    <name type="scientific">Siminovitchia thermophila</name>
    <dbReference type="NCBI Taxonomy" id="1245522"/>
    <lineage>
        <taxon>Bacteria</taxon>
        <taxon>Bacillati</taxon>
        <taxon>Bacillota</taxon>
        <taxon>Bacilli</taxon>
        <taxon>Bacillales</taxon>
        <taxon>Bacillaceae</taxon>
        <taxon>Siminovitchia</taxon>
    </lineage>
</organism>
<name>A0ABS2R2M4_9BACI</name>
<keyword evidence="1" id="KW-0460">Magnesium</keyword>
<dbReference type="PIRSF" id="PIRSF000915">
    <property type="entry name" value="PGP-type_phosphatase"/>
    <property type="match status" value="1"/>
</dbReference>
<dbReference type="InterPro" id="IPR023214">
    <property type="entry name" value="HAD_sf"/>
</dbReference>
<dbReference type="RefSeq" id="WP_077109796.1">
    <property type="nucleotide sequence ID" value="NZ_JAFBFH010000001.1"/>
</dbReference>
<dbReference type="EMBL" id="JAFBFH010000001">
    <property type="protein sequence ID" value="MBM7713158.1"/>
    <property type="molecule type" value="Genomic_DNA"/>
</dbReference>
<comment type="caution">
    <text evidence="2">The sequence shown here is derived from an EMBL/GenBank/DDBJ whole genome shotgun (WGS) entry which is preliminary data.</text>
</comment>
<sequence>MKGFIFDLDGTIYVDDEMIEGAADAIHRLKSRGDRVIFLTNKSIARRTDYVKKLNMLGVDTTLDEVISSNFITAKYLKNSMKPGDAAYVIGEEPLFDELAEENIHIAKDPHLASYVVIGWDRKFDYNKLNIAFQAWRNGAKIIATNPDRTCPVKEGELPDCGAMIGAIEGATGETVTMIIGKPSHLMASYVLDQVLRLPAENVYMVGDRLETDIRMGNEAGMNSVLVLTGITDSSMLERTVDRPKYTLSSVKDIDQIV</sequence>
<reference evidence="2 3" key="1">
    <citation type="submission" date="2021-01" db="EMBL/GenBank/DDBJ databases">
        <title>Genomic Encyclopedia of Type Strains, Phase IV (KMG-IV): sequencing the most valuable type-strain genomes for metagenomic binning, comparative biology and taxonomic classification.</title>
        <authorList>
            <person name="Goeker M."/>
        </authorList>
    </citation>
    <scope>NUCLEOTIDE SEQUENCE [LARGE SCALE GENOMIC DNA]</scope>
    <source>
        <strain evidence="2 3">DSM 105453</strain>
    </source>
</reference>
<proteinExistence type="inferred from homology"/>
<dbReference type="Gene3D" id="3.40.50.1000">
    <property type="entry name" value="HAD superfamily/HAD-like"/>
    <property type="match status" value="2"/>
</dbReference>